<feature type="region of interest" description="Disordered" evidence="4">
    <location>
        <begin position="227"/>
        <end position="259"/>
    </location>
</feature>
<evidence type="ECO:0000256" key="1">
    <source>
        <dbReference type="ARBA" id="ARBA00023015"/>
    </source>
</evidence>
<dbReference type="PROSITE" id="PS50949">
    <property type="entry name" value="HTH_GNTR"/>
    <property type="match status" value="1"/>
</dbReference>
<organism evidence="6 8">
    <name type="scientific">Bosea thiooxidans</name>
    <dbReference type="NCBI Taxonomy" id="53254"/>
    <lineage>
        <taxon>Bacteria</taxon>
        <taxon>Pseudomonadati</taxon>
        <taxon>Pseudomonadota</taxon>
        <taxon>Alphaproteobacteria</taxon>
        <taxon>Hyphomicrobiales</taxon>
        <taxon>Boseaceae</taxon>
        <taxon>Bosea</taxon>
    </lineage>
</organism>
<accession>A0A0Q3M029</accession>
<dbReference type="Proteomes" id="UP000051562">
    <property type="component" value="Unassembled WGS sequence"/>
</dbReference>
<protein>
    <submittedName>
        <fullName evidence="7">DNA-binding transcriptional regulator, GntR family</fullName>
    </submittedName>
</protein>
<keyword evidence="8" id="KW-1185">Reference proteome</keyword>
<dbReference type="EMBL" id="LMAR01000053">
    <property type="protein sequence ID" value="KQK29065.1"/>
    <property type="molecule type" value="Genomic_DNA"/>
</dbReference>
<dbReference type="Proteomes" id="UP000190130">
    <property type="component" value="Unassembled WGS sequence"/>
</dbReference>
<dbReference type="SUPFAM" id="SSF46785">
    <property type="entry name" value="Winged helix' DNA-binding domain"/>
    <property type="match status" value="1"/>
</dbReference>
<evidence type="ECO:0000313" key="7">
    <source>
        <dbReference type="EMBL" id="SKB76246.1"/>
    </source>
</evidence>
<dbReference type="RefSeq" id="WP_055729646.1">
    <property type="nucleotide sequence ID" value="NZ_FUYX01000005.1"/>
</dbReference>
<dbReference type="GO" id="GO:0003700">
    <property type="term" value="F:DNA-binding transcription factor activity"/>
    <property type="evidence" value="ECO:0007669"/>
    <property type="project" value="InterPro"/>
</dbReference>
<proteinExistence type="predicted"/>
<evidence type="ECO:0000259" key="5">
    <source>
        <dbReference type="PROSITE" id="PS50949"/>
    </source>
</evidence>
<dbReference type="PANTHER" id="PTHR43537:SF45">
    <property type="entry name" value="GNTR FAMILY REGULATORY PROTEIN"/>
    <property type="match status" value="1"/>
</dbReference>
<reference evidence="7 9" key="2">
    <citation type="submission" date="2017-02" db="EMBL/GenBank/DDBJ databases">
        <authorList>
            <person name="Peterson S.W."/>
        </authorList>
    </citation>
    <scope>NUCLEOTIDE SEQUENCE [LARGE SCALE GENOMIC DNA]</scope>
    <source>
        <strain evidence="7 9">DSM 9653</strain>
    </source>
</reference>
<dbReference type="EMBL" id="FUYX01000005">
    <property type="protein sequence ID" value="SKB76246.1"/>
    <property type="molecule type" value="Genomic_DNA"/>
</dbReference>
<keyword evidence="3" id="KW-0804">Transcription</keyword>
<keyword evidence="1" id="KW-0805">Transcription regulation</keyword>
<dbReference type="Gene3D" id="1.10.10.10">
    <property type="entry name" value="Winged helix-like DNA-binding domain superfamily/Winged helix DNA-binding domain"/>
    <property type="match status" value="1"/>
</dbReference>
<dbReference type="Pfam" id="PF00392">
    <property type="entry name" value="GntR"/>
    <property type="match status" value="1"/>
</dbReference>
<evidence type="ECO:0000256" key="3">
    <source>
        <dbReference type="ARBA" id="ARBA00023163"/>
    </source>
</evidence>
<dbReference type="InterPro" id="IPR036390">
    <property type="entry name" value="WH_DNA-bd_sf"/>
</dbReference>
<gene>
    <name evidence="6" type="ORF">ARD30_19790</name>
    <name evidence="7" type="ORF">SAMN05660750_02174</name>
</gene>
<sequence length="259" mass="27521">MLDTASPFAPAPVAEARLDVAIRRLRKAVVTCELAPGDFVHEAALAERFGLGRASVRVALTELAAARFVSRHARQGWRIAPIDGALIAAVLDGRRRLEPSLAAHRLAEPALATATTLLGMVQSVSGRTELAALATARVAERQLRDLLTTGAGVFARDWLGGIWDHSDRIVRMLDLGGHAIPPADLGELVAALAAGHADLARQAIARDQKLFADAVAHGFLAMSAQLPRPQARSARRRGAHQSPPIAADRPIPSSKEKQS</sequence>
<dbReference type="AlphaFoldDB" id="A0A0Q3M029"/>
<evidence type="ECO:0000256" key="4">
    <source>
        <dbReference type="SAM" id="MobiDB-lite"/>
    </source>
</evidence>
<evidence type="ECO:0000313" key="6">
    <source>
        <dbReference type="EMBL" id="KQK29065.1"/>
    </source>
</evidence>
<reference evidence="6 8" key="1">
    <citation type="submission" date="2015-10" db="EMBL/GenBank/DDBJ databases">
        <title>Draft genome of Bosea thiooxidans.</title>
        <authorList>
            <person name="Wang X."/>
        </authorList>
    </citation>
    <scope>NUCLEOTIDE SEQUENCE [LARGE SCALE GENOMIC DNA]</scope>
    <source>
        <strain evidence="6 8">CGMCC 9174</strain>
    </source>
</reference>
<evidence type="ECO:0000313" key="8">
    <source>
        <dbReference type="Proteomes" id="UP000051562"/>
    </source>
</evidence>
<feature type="domain" description="HTH gntR-type" evidence="5">
    <location>
        <begin position="15"/>
        <end position="82"/>
    </location>
</feature>
<dbReference type="PANTHER" id="PTHR43537">
    <property type="entry name" value="TRANSCRIPTIONAL REGULATOR, GNTR FAMILY"/>
    <property type="match status" value="1"/>
</dbReference>
<name>A0A0Q3M029_9HYPH</name>
<evidence type="ECO:0000313" key="9">
    <source>
        <dbReference type="Proteomes" id="UP000190130"/>
    </source>
</evidence>
<dbReference type="STRING" id="53254.SAMN05660750_02174"/>
<dbReference type="InterPro" id="IPR000524">
    <property type="entry name" value="Tscrpt_reg_HTH_GntR"/>
</dbReference>
<dbReference type="InterPro" id="IPR036388">
    <property type="entry name" value="WH-like_DNA-bd_sf"/>
</dbReference>
<dbReference type="SMART" id="SM00345">
    <property type="entry name" value="HTH_GNTR"/>
    <property type="match status" value="1"/>
</dbReference>
<dbReference type="GO" id="GO:0003677">
    <property type="term" value="F:DNA binding"/>
    <property type="evidence" value="ECO:0007669"/>
    <property type="project" value="UniProtKB-KW"/>
</dbReference>
<keyword evidence="2 7" id="KW-0238">DNA-binding</keyword>
<evidence type="ECO:0000256" key="2">
    <source>
        <dbReference type="ARBA" id="ARBA00023125"/>
    </source>
</evidence>
<dbReference type="OrthoDB" id="8638122at2"/>